<dbReference type="EMBL" id="LAZR01019452">
    <property type="protein sequence ID" value="KKL92477.1"/>
    <property type="molecule type" value="Genomic_DNA"/>
</dbReference>
<reference evidence="1" key="1">
    <citation type="journal article" date="2015" name="Nature">
        <title>Complex archaea that bridge the gap between prokaryotes and eukaryotes.</title>
        <authorList>
            <person name="Spang A."/>
            <person name="Saw J.H."/>
            <person name="Jorgensen S.L."/>
            <person name="Zaremba-Niedzwiedzka K."/>
            <person name="Martijn J."/>
            <person name="Lind A.E."/>
            <person name="van Eijk R."/>
            <person name="Schleper C."/>
            <person name="Guy L."/>
            <person name="Ettema T.J."/>
        </authorList>
    </citation>
    <scope>NUCLEOTIDE SEQUENCE</scope>
</reference>
<proteinExistence type="predicted"/>
<gene>
    <name evidence="1" type="ORF">LCGC14_1884320</name>
</gene>
<accession>A0A0F9IZM2</accession>
<name>A0A0F9IZM2_9ZZZZ</name>
<dbReference type="AlphaFoldDB" id="A0A0F9IZM2"/>
<evidence type="ECO:0000313" key="1">
    <source>
        <dbReference type="EMBL" id="KKL92477.1"/>
    </source>
</evidence>
<protein>
    <submittedName>
        <fullName evidence="1">Uncharacterized protein</fullName>
    </submittedName>
</protein>
<comment type="caution">
    <text evidence="1">The sequence shown here is derived from an EMBL/GenBank/DDBJ whole genome shotgun (WGS) entry which is preliminary data.</text>
</comment>
<sequence>MLRIHPPAEWGLVSRPTSRNPAIAAGKILSHITLVGAKRNATQRNRTTETEDNAIRIQSTPGSPIATSPLMRFKAIPAIKASTKGFILLAPFRPKGLMCAVYHGLYTLSTPFFILSLADKR</sequence>
<organism evidence="1">
    <name type="scientific">marine sediment metagenome</name>
    <dbReference type="NCBI Taxonomy" id="412755"/>
    <lineage>
        <taxon>unclassified sequences</taxon>
        <taxon>metagenomes</taxon>
        <taxon>ecological metagenomes</taxon>
    </lineage>
</organism>